<dbReference type="Pfam" id="PF21788">
    <property type="entry name" value="TNP-like_GBD"/>
    <property type="match status" value="1"/>
</dbReference>
<accession>A0A6G0WRU4</accession>
<keyword evidence="2 5" id="KW-0863">Zinc-finger</keyword>
<dbReference type="Pfam" id="PF05485">
    <property type="entry name" value="THAP"/>
    <property type="match status" value="1"/>
</dbReference>
<keyword evidence="9" id="KW-1185">Reference proteome</keyword>
<evidence type="ECO:0000313" key="8">
    <source>
        <dbReference type="EMBL" id="KAF0730140.1"/>
    </source>
</evidence>
<dbReference type="Proteomes" id="UP000478052">
    <property type="component" value="Unassembled WGS sequence"/>
</dbReference>
<dbReference type="SMART" id="SM00980">
    <property type="entry name" value="THAP"/>
    <property type="match status" value="1"/>
</dbReference>
<gene>
    <name evidence="8" type="ORF">FWK35_00029538</name>
</gene>
<feature type="domain" description="THAP-type" evidence="7">
    <location>
        <begin position="1"/>
        <end position="98"/>
    </location>
</feature>
<organism evidence="8 9">
    <name type="scientific">Aphis craccivora</name>
    <name type="common">Cowpea aphid</name>
    <dbReference type="NCBI Taxonomy" id="307492"/>
    <lineage>
        <taxon>Eukaryota</taxon>
        <taxon>Metazoa</taxon>
        <taxon>Ecdysozoa</taxon>
        <taxon>Arthropoda</taxon>
        <taxon>Hexapoda</taxon>
        <taxon>Insecta</taxon>
        <taxon>Pterygota</taxon>
        <taxon>Neoptera</taxon>
        <taxon>Paraneoptera</taxon>
        <taxon>Hemiptera</taxon>
        <taxon>Sternorrhyncha</taxon>
        <taxon>Aphidomorpha</taxon>
        <taxon>Aphidoidea</taxon>
        <taxon>Aphididae</taxon>
        <taxon>Aphidini</taxon>
        <taxon>Aphis</taxon>
        <taxon>Aphis</taxon>
    </lineage>
</organism>
<dbReference type="Pfam" id="PF12017">
    <property type="entry name" value="Tnp_P_element"/>
    <property type="match status" value="1"/>
</dbReference>
<evidence type="ECO:0000313" key="9">
    <source>
        <dbReference type="Proteomes" id="UP000478052"/>
    </source>
</evidence>
<dbReference type="InterPro" id="IPR021896">
    <property type="entry name" value="THAP9-like_HTH"/>
</dbReference>
<evidence type="ECO:0000256" key="1">
    <source>
        <dbReference type="ARBA" id="ARBA00022723"/>
    </source>
</evidence>
<evidence type="ECO:0000259" key="7">
    <source>
        <dbReference type="PROSITE" id="PS50950"/>
    </source>
</evidence>
<dbReference type="SUPFAM" id="SSF57716">
    <property type="entry name" value="Glucocorticoid receptor-like (DNA-binding domain)"/>
    <property type="match status" value="1"/>
</dbReference>
<comment type="caution">
    <text evidence="8">The sequence shown here is derived from an EMBL/GenBank/DDBJ whole genome shotgun (WGS) entry which is preliminary data.</text>
</comment>
<dbReference type="GO" id="GO:0003677">
    <property type="term" value="F:DNA binding"/>
    <property type="evidence" value="ECO:0007669"/>
    <property type="project" value="UniProtKB-UniRule"/>
</dbReference>
<dbReference type="PROSITE" id="PS50950">
    <property type="entry name" value="ZF_THAP"/>
    <property type="match status" value="1"/>
</dbReference>
<dbReference type="InterPro" id="IPR006612">
    <property type="entry name" value="THAP_Znf"/>
</dbReference>
<keyword evidence="4 5" id="KW-0238">DNA-binding</keyword>
<dbReference type="SMART" id="SM00692">
    <property type="entry name" value="DM3"/>
    <property type="match status" value="1"/>
</dbReference>
<dbReference type="AlphaFoldDB" id="A0A6G0WRU4"/>
<sequence>MSERGSGCNCAVATCDLYSGKTKKTGMTDISFHRFPKDLDVQKVWTQKCKREDAWNPSKSYICSKHFKSEDFVRDLKSELMGSKPVRRLKPGSVPTLNLPTCFSTTSQSALERKSKMEAKTIKESHDQLIATSLNTEPNTSIVKFDEDFTENDQTLEPNYKIMFDELYKKHQNLKSENEKLKIELLSYKNSDLDYKKINENLRHGMKILQKRLKTLNSALTQSQKSSSKLITTLTQNKTTVIESKAKSYLSTIFTPNQLDLLMKKKKQVHWTREEISKAFTLRYFSKRAYVFVKRELHYPLPGLSSLQRWAKAICMRNGILHDVLRIMELNGNSLEDYQKLTVLMFDEVKVCSTLEYDTLQDEVIGPHNQMQVVMARGIASPWKQPVYVDFDKKMTKDILFSIINELDQIGFKVICCTSDCGGGNIGLWRTLNISYDQPVFCIPNGRNIVFIPDAPHVLKLVRNWLLDSGFNLGDKIINKQPLEALVSMASTELSVCHKLSQEHLTCEGSQRQKVKLATQLISHTTSTALNHYQPITDKKLNNDTAEFIELEIEEKYYPVIQSYVRQRIFIRMKYITKTHQALIAKKKARTQLLRLQKLRKIIT</sequence>
<evidence type="ECO:0000256" key="2">
    <source>
        <dbReference type="ARBA" id="ARBA00022771"/>
    </source>
</evidence>
<dbReference type="Gene3D" id="6.20.210.20">
    <property type="entry name" value="THAP domain"/>
    <property type="match status" value="1"/>
</dbReference>
<dbReference type="PANTHER" id="PTHR46927:SF3">
    <property type="entry name" value="THAP-TYPE DOMAIN-CONTAINING PROTEIN"/>
    <property type="match status" value="1"/>
</dbReference>
<dbReference type="EMBL" id="VUJU01008481">
    <property type="protein sequence ID" value="KAF0730140.1"/>
    <property type="molecule type" value="Genomic_DNA"/>
</dbReference>
<keyword evidence="3" id="KW-0862">Zinc</keyword>
<name>A0A6G0WRU4_APHCR</name>
<dbReference type="GO" id="GO:0008270">
    <property type="term" value="F:zinc ion binding"/>
    <property type="evidence" value="ECO:0007669"/>
    <property type="project" value="UniProtKB-KW"/>
</dbReference>
<protein>
    <submittedName>
        <fullName evidence="8">THAP-type domain-containing protein</fullName>
    </submittedName>
</protein>
<dbReference type="InterPro" id="IPR048366">
    <property type="entry name" value="TNP-like_GBD"/>
</dbReference>
<proteinExistence type="predicted"/>
<dbReference type="Pfam" id="PF21787">
    <property type="entry name" value="TNP-like_RNaseH_N"/>
    <property type="match status" value="1"/>
</dbReference>
<dbReference type="OrthoDB" id="7331812at2759"/>
<reference evidence="8 9" key="1">
    <citation type="submission" date="2019-08" db="EMBL/GenBank/DDBJ databases">
        <title>Whole genome of Aphis craccivora.</title>
        <authorList>
            <person name="Voronova N.V."/>
            <person name="Shulinski R.S."/>
            <person name="Bandarenka Y.V."/>
            <person name="Zhorov D.G."/>
            <person name="Warner D."/>
        </authorList>
    </citation>
    <scope>NUCLEOTIDE SEQUENCE [LARGE SCALE GENOMIC DNA]</scope>
    <source>
        <strain evidence="8">180601</strain>
        <tissue evidence="8">Whole Body</tissue>
    </source>
</reference>
<evidence type="ECO:0000256" key="6">
    <source>
        <dbReference type="SAM" id="Coils"/>
    </source>
</evidence>
<dbReference type="InterPro" id="IPR038441">
    <property type="entry name" value="THAP_Znf_sf"/>
</dbReference>
<keyword evidence="6" id="KW-0175">Coiled coil</keyword>
<dbReference type="PANTHER" id="PTHR46927">
    <property type="entry name" value="AGAP005574-PA"/>
    <property type="match status" value="1"/>
</dbReference>
<dbReference type="InterPro" id="IPR052224">
    <property type="entry name" value="THAP_domain_protein"/>
</dbReference>
<evidence type="ECO:0000256" key="3">
    <source>
        <dbReference type="ARBA" id="ARBA00022833"/>
    </source>
</evidence>
<keyword evidence="1" id="KW-0479">Metal-binding</keyword>
<evidence type="ECO:0000256" key="5">
    <source>
        <dbReference type="PROSITE-ProRule" id="PRU00309"/>
    </source>
</evidence>
<dbReference type="InterPro" id="IPR048365">
    <property type="entry name" value="TNP-like_RNaseH_N"/>
</dbReference>
<evidence type="ECO:0000256" key="4">
    <source>
        <dbReference type="ARBA" id="ARBA00023125"/>
    </source>
</evidence>
<feature type="coiled-coil region" evidence="6">
    <location>
        <begin position="164"/>
        <end position="226"/>
    </location>
</feature>